<organism evidence="3 4">
    <name type="scientific">Desulforudis audaxviator (strain MP104C)</name>
    <dbReference type="NCBI Taxonomy" id="477974"/>
    <lineage>
        <taxon>Bacteria</taxon>
        <taxon>Bacillati</taxon>
        <taxon>Bacillota</taxon>
        <taxon>Clostridia</taxon>
        <taxon>Thermoanaerobacterales</taxon>
        <taxon>Candidatus Desulforudaceae</taxon>
        <taxon>Candidatus Desulforudis</taxon>
    </lineage>
</organism>
<dbReference type="Pfam" id="PF04023">
    <property type="entry name" value="FeoA"/>
    <property type="match status" value="1"/>
</dbReference>
<evidence type="ECO:0000313" key="3">
    <source>
        <dbReference type="EMBL" id="ACA60444.1"/>
    </source>
</evidence>
<gene>
    <name evidence="3" type="ordered locus">Daud_1953</name>
</gene>
<evidence type="ECO:0000259" key="2">
    <source>
        <dbReference type="SMART" id="SM00899"/>
    </source>
</evidence>
<evidence type="ECO:0000313" key="4">
    <source>
        <dbReference type="Proteomes" id="UP000008544"/>
    </source>
</evidence>
<evidence type="ECO:0000256" key="1">
    <source>
        <dbReference type="ARBA" id="ARBA00023004"/>
    </source>
</evidence>
<feature type="domain" description="Ferrous iron transporter FeoA-like" evidence="2">
    <location>
        <begin position="7"/>
        <end position="79"/>
    </location>
</feature>
<proteinExistence type="predicted"/>
<accession>B1I5W4</accession>
<sequence length="80" mass="8586">MEAKEAKTLNKLRPGEGGRIVSVVGSGLLRRRILEMGLVPGTEITLKGMAPLGDPIEVLVKGYSLTLRRQEAEAVTVEVS</sequence>
<dbReference type="OrthoDB" id="9811076at2"/>
<dbReference type="HOGENOM" id="CLU_150646_12_4_9"/>
<reference evidence="4" key="1">
    <citation type="submission" date="2007-10" db="EMBL/GenBank/DDBJ databases">
        <title>Complete sequence of chromosome of Desulforudis audaxviator MP104C.</title>
        <authorList>
            <person name="Copeland A."/>
            <person name="Lucas S."/>
            <person name="Lapidus A."/>
            <person name="Barry K."/>
            <person name="Glavina del Rio T."/>
            <person name="Dalin E."/>
            <person name="Tice H."/>
            <person name="Bruce D."/>
            <person name="Pitluck S."/>
            <person name="Lowry S.R."/>
            <person name="Larimer F."/>
            <person name="Land M.L."/>
            <person name="Hauser L."/>
            <person name="Kyrpides N."/>
            <person name="Ivanova N.N."/>
            <person name="Richardson P."/>
        </authorList>
    </citation>
    <scope>NUCLEOTIDE SEQUENCE [LARGE SCALE GENOMIC DNA]</scope>
    <source>
        <strain evidence="4">MP104C</strain>
    </source>
</reference>
<dbReference type="STRING" id="477974.Daud_1953"/>
<dbReference type="KEGG" id="dau:Daud_1953"/>
<dbReference type="SMART" id="SM00899">
    <property type="entry name" value="FeoA"/>
    <property type="match status" value="1"/>
</dbReference>
<dbReference type="InterPro" id="IPR007167">
    <property type="entry name" value="Fe-transptr_FeoA-like"/>
</dbReference>
<dbReference type="InterPro" id="IPR038157">
    <property type="entry name" value="FeoA_core_dom"/>
</dbReference>
<dbReference type="PANTHER" id="PTHR42954:SF2">
    <property type="entry name" value="FE(2+) TRANSPORT PROTEIN A"/>
    <property type="match status" value="1"/>
</dbReference>
<protein>
    <submittedName>
        <fullName evidence="3">FeoA family protein</fullName>
    </submittedName>
</protein>
<dbReference type="Proteomes" id="UP000008544">
    <property type="component" value="Chromosome"/>
</dbReference>
<dbReference type="EMBL" id="CP000860">
    <property type="protein sequence ID" value="ACA60444.1"/>
    <property type="molecule type" value="Genomic_DNA"/>
</dbReference>
<dbReference type="SUPFAM" id="SSF50037">
    <property type="entry name" value="C-terminal domain of transcriptional repressors"/>
    <property type="match status" value="1"/>
</dbReference>
<dbReference type="Gene3D" id="2.30.30.90">
    <property type="match status" value="1"/>
</dbReference>
<dbReference type="InterPro" id="IPR052713">
    <property type="entry name" value="FeoA"/>
</dbReference>
<keyword evidence="1" id="KW-0408">Iron</keyword>
<dbReference type="AlphaFoldDB" id="B1I5W4"/>
<dbReference type="RefSeq" id="WP_012303019.1">
    <property type="nucleotide sequence ID" value="NC_010424.1"/>
</dbReference>
<name>B1I5W4_DESAP</name>
<reference evidence="3 4" key="2">
    <citation type="journal article" date="2008" name="Science">
        <title>Environmental genomics reveals a single-species ecosystem deep within Earth.</title>
        <authorList>
            <person name="Chivian D."/>
            <person name="Brodie E.L."/>
            <person name="Alm E.J."/>
            <person name="Culley D.E."/>
            <person name="Dehal P.S."/>
            <person name="Desantis T.Z."/>
            <person name="Gihring T.M."/>
            <person name="Lapidus A."/>
            <person name="Lin L.H."/>
            <person name="Lowry S.R."/>
            <person name="Moser D.P."/>
            <person name="Richardson P.M."/>
            <person name="Southam G."/>
            <person name="Wanger G."/>
            <person name="Pratt L.M."/>
            <person name="Andersen G.L."/>
            <person name="Hazen T.C."/>
            <person name="Brockman F.J."/>
            <person name="Arkin A.P."/>
            <person name="Onstott T.C."/>
        </authorList>
    </citation>
    <scope>NUCLEOTIDE SEQUENCE [LARGE SCALE GENOMIC DNA]</scope>
    <source>
        <strain evidence="3 4">MP104C</strain>
    </source>
</reference>
<dbReference type="eggNOG" id="COG1918">
    <property type="taxonomic scope" value="Bacteria"/>
</dbReference>
<keyword evidence="4" id="KW-1185">Reference proteome</keyword>
<dbReference type="PANTHER" id="PTHR42954">
    <property type="entry name" value="FE(2+) TRANSPORT PROTEIN A"/>
    <property type="match status" value="1"/>
</dbReference>
<dbReference type="InterPro" id="IPR008988">
    <property type="entry name" value="Transcriptional_repressor_C"/>
</dbReference>
<dbReference type="GO" id="GO:0046914">
    <property type="term" value="F:transition metal ion binding"/>
    <property type="evidence" value="ECO:0007669"/>
    <property type="project" value="InterPro"/>
</dbReference>